<dbReference type="SUPFAM" id="SSF57716">
    <property type="entry name" value="Glucocorticoid receptor-like (DNA-binding domain)"/>
    <property type="match status" value="1"/>
</dbReference>
<keyword evidence="3 5" id="KW-0863">Zinc-finger</keyword>
<dbReference type="PROSITE" id="PS00028">
    <property type="entry name" value="ZINC_FINGER_C2H2_1"/>
    <property type="match status" value="10"/>
</dbReference>
<evidence type="ECO:0000256" key="7">
    <source>
        <dbReference type="SAM" id="MobiDB-lite"/>
    </source>
</evidence>
<feature type="domain" description="C2H2-type" evidence="8">
    <location>
        <begin position="324"/>
        <end position="352"/>
    </location>
</feature>
<evidence type="ECO:0000313" key="10">
    <source>
        <dbReference type="Proteomes" id="UP000515158"/>
    </source>
</evidence>
<gene>
    <name evidence="11" type="primary">LOC117647568</name>
</gene>
<feature type="domain" description="C2H2-type" evidence="8">
    <location>
        <begin position="381"/>
        <end position="408"/>
    </location>
</feature>
<dbReference type="Gene3D" id="3.40.1800.20">
    <property type="match status" value="1"/>
</dbReference>
<dbReference type="FunFam" id="3.30.160.60:FF:000759">
    <property type="entry name" value="zinc finger protein 16"/>
    <property type="match status" value="1"/>
</dbReference>
<feature type="domain" description="ZAD" evidence="9">
    <location>
        <begin position="5"/>
        <end position="85"/>
    </location>
</feature>
<keyword evidence="4 6" id="KW-0862">Zinc</keyword>
<dbReference type="PANTHER" id="PTHR24408:SF58">
    <property type="entry name" value="TRANSCRIPTION FACTOR (TFIIIA), PUTATIVE (AFU_ORTHOLOGUE AFUA_1G05150)-RELATED"/>
    <property type="match status" value="1"/>
</dbReference>
<evidence type="ECO:0000256" key="1">
    <source>
        <dbReference type="ARBA" id="ARBA00022723"/>
    </source>
</evidence>
<dbReference type="Pfam" id="PF12874">
    <property type="entry name" value="zf-met"/>
    <property type="match status" value="1"/>
</dbReference>
<feature type="domain" description="C2H2-type" evidence="8">
    <location>
        <begin position="219"/>
        <end position="241"/>
    </location>
</feature>
<evidence type="ECO:0000313" key="11">
    <source>
        <dbReference type="RefSeq" id="XP_034245276.1"/>
    </source>
</evidence>
<organism evidence="11">
    <name type="scientific">Thrips palmi</name>
    <name type="common">Melon thrips</name>
    <dbReference type="NCBI Taxonomy" id="161013"/>
    <lineage>
        <taxon>Eukaryota</taxon>
        <taxon>Metazoa</taxon>
        <taxon>Ecdysozoa</taxon>
        <taxon>Arthropoda</taxon>
        <taxon>Hexapoda</taxon>
        <taxon>Insecta</taxon>
        <taxon>Pterygota</taxon>
        <taxon>Neoptera</taxon>
        <taxon>Paraneoptera</taxon>
        <taxon>Thysanoptera</taxon>
        <taxon>Terebrantia</taxon>
        <taxon>Thripoidea</taxon>
        <taxon>Thripidae</taxon>
        <taxon>Thrips</taxon>
    </lineage>
</organism>
<dbReference type="FunFam" id="3.30.160.60:FF:002343">
    <property type="entry name" value="Zinc finger protein 33A"/>
    <property type="match status" value="1"/>
</dbReference>
<dbReference type="PROSITE" id="PS51915">
    <property type="entry name" value="ZAD"/>
    <property type="match status" value="1"/>
</dbReference>
<evidence type="ECO:0000256" key="2">
    <source>
        <dbReference type="ARBA" id="ARBA00022737"/>
    </source>
</evidence>
<dbReference type="FunFam" id="3.30.160.60:FF:000446">
    <property type="entry name" value="Zinc finger protein"/>
    <property type="match status" value="1"/>
</dbReference>
<feature type="binding site" evidence="6">
    <location>
        <position position="7"/>
    </location>
    <ligand>
        <name>Zn(2+)</name>
        <dbReference type="ChEBI" id="CHEBI:29105"/>
    </ligand>
</feature>
<dbReference type="FunCoup" id="A0A6P8Z5Y4">
    <property type="interactions" value="993"/>
</dbReference>
<feature type="domain" description="C2H2-type" evidence="8">
    <location>
        <begin position="296"/>
        <end position="323"/>
    </location>
</feature>
<dbReference type="GeneID" id="117647568"/>
<feature type="domain" description="C2H2-type" evidence="8">
    <location>
        <begin position="493"/>
        <end position="516"/>
    </location>
</feature>
<dbReference type="InterPro" id="IPR036236">
    <property type="entry name" value="Znf_C2H2_sf"/>
</dbReference>
<dbReference type="PROSITE" id="PS50157">
    <property type="entry name" value="ZINC_FINGER_C2H2_2"/>
    <property type="match status" value="10"/>
</dbReference>
<dbReference type="AlphaFoldDB" id="A0A6P8Z5Y4"/>
<dbReference type="InParanoid" id="A0A6P8Z5Y4"/>
<feature type="domain" description="C2H2-type" evidence="8">
    <location>
        <begin position="188"/>
        <end position="216"/>
    </location>
</feature>
<protein>
    <submittedName>
        <fullName evidence="11">Zinc finger protein 2 homolog</fullName>
    </submittedName>
</protein>
<feature type="binding site" evidence="6">
    <location>
        <position position="10"/>
    </location>
    <ligand>
        <name>Zn(2+)</name>
        <dbReference type="ChEBI" id="CHEBI:29105"/>
    </ligand>
</feature>
<dbReference type="Proteomes" id="UP000515158">
    <property type="component" value="Unplaced"/>
</dbReference>
<feature type="binding site" evidence="6">
    <location>
        <position position="58"/>
    </location>
    <ligand>
        <name>Zn(2+)</name>
        <dbReference type="ChEBI" id="CHEBI:29105"/>
    </ligand>
</feature>
<feature type="domain" description="C2H2-type" evidence="8">
    <location>
        <begin position="409"/>
        <end position="436"/>
    </location>
</feature>
<evidence type="ECO:0000256" key="6">
    <source>
        <dbReference type="PROSITE-ProRule" id="PRU01263"/>
    </source>
</evidence>
<feature type="region of interest" description="Disordered" evidence="7">
    <location>
        <begin position="251"/>
        <end position="286"/>
    </location>
</feature>
<proteinExistence type="predicted"/>
<feature type="binding site" evidence="6">
    <location>
        <position position="61"/>
    </location>
    <ligand>
        <name>Zn(2+)</name>
        <dbReference type="ChEBI" id="CHEBI:29105"/>
    </ligand>
</feature>
<dbReference type="GO" id="GO:0008270">
    <property type="term" value="F:zinc ion binding"/>
    <property type="evidence" value="ECO:0007669"/>
    <property type="project" value="UniProtKB-UniRule"/>
</dbReference>
<evidence type="ECO:0000259" key="8">
    <source>
        <dbReference type="PROSITE" id="PS50157"/>
    </source>
</evidence>
<dbReference type="RefSeq" id="XP_034245276.1">
    <property type="nucleotide sequence ID" value="XM_034389385.1"/>
</dbReference>
<sequence>MVFVRACRLCLDLSPDSELFEGNSTGHSTALDENLKFKIYACTSLKVSTGDGLPESVCESCMRLLDKFFLFRKMCWEVDGKLKLYLFPDKDGGGEPSTVSIPEPVRLDEDQLEAPIKVKDSWIVVSPQIKDELGTTDDEIEEVVENYDVVENDDDDEVLENEVVENGVVEDSQESAVEHAPLRSKSQFHCEKCNESFKSPQYLKIHMEDNHPDLSKPTYHCKICTKPYRQLKRLQNHLKIHEALGDIKLDDENKKTSNDSDSDSQNQRLHEGDNDNSQSEAGESAGGKKKKYRKVYDCEYCDQIFHSYTKYTLHELTHTGEKKYNCSDCSRSFTHKHSLIGHIREQHTGEVNFTCDVCGRGFVHRSTFNIHKKTHSTEKTLKCPDCDKCFTQMKNLRVHRQIHTASRSHTCQVCGKSFNFLKTLKVHLVLHSGEKPFVCTYCGKAFAQSAPLKTHTRIHTGERPYECKLCPSSYSTSNALKAHVLKHSGEAPYSCNVCNKGFNRKKDMIAHQEENHEVHVAMSDDMNPDPNNVASIPQNSQNTVHNSSMGLQQNCLQLQQPPPLVPIPMMVGPNLTTDTMTSHQSPPSLMPHSISSLNHSQMILHTSQQLHTMTHHPGPHLATPANCMPLPHSSTHYNTPPDCSGG</sequence>
<feature type="domain" description="C2H2-type" evidence="8">
    <location>
        <begin position="465"/>
        <end position="492"/>
    </location>
</feature>
<dbReference type="GO" id="GO:0043565">
    <property type="term" value="F:sequence-specific DNA binding"/>
    <property type="evidence" value="ECO:0007669"/>
    <property type="project" value="TreeGrafter"/>
</dbReference>
<dbReference type="Pfam" id="PF07776">
    <property type="entry name" value="zf-AD"/>
    <property type="match status" value="1"/>
</dbReference>
<name>A0A6P8Z5Y4_THRPL</name>
<dbReference type="KEGG" id="tpal:117647568"/>
<dbReference type="FunFam" id="3.30.160.60:FF:000624">
    <property type="entry name" value="zinc finger protein 697"/>
    <property type="match status" value="1"/>
</dbReference>
<keyword evidence="1 6" id="KW-0479">Metal-binding</keyword>
<evidence type="ECO:0000256" key="3">
    <source>
        <dbReference type="ARBA" id="ARBA00022771"/>
    </source>
</evidence>
<dbReference type="Pfam" id="PF00096">
    <property type="entry name" value="zf-C2H2"/>
    <property type="match status" value="7"/>
</dbReference>
<dbReference type="GO" id="GO:0005634">
    <property type="term" value="C:nucleus"/>
    <property type="evidence" value="ECO:0007669"/>
    <property type="project" value="InterPro"/>
</dbReference>
<dbReference type="GO" id="GO:0000981">
    <property type="term" value="F:DNA-binding transcription factor activity, RNA polymerase II-specific"/>
    <property type="evidence" value="ECO:0007669"/>
    <property type="project" value="TreeGrafter"/>
</dbReference>
<reference evidence="11" key="1">
    <citation type="submission" date="2025-08" db="UniProtKB">
        <authorList>
            <consortium name="RefSeq"/>
        </authorList>
    </citation>
    <scope>IDENTIFICATION</scope>
    <source>
        <tissue evidence="11">Total insect</tissue>
    </source>
</reference>
<dbReference type="InterPro" id="IPR012934">
    <property type="entry name" value="Znf_AD"/>
</dbReference>
<dbReference type="SUPFAM" id="SSF57667">
    <property type="entry name" value="beta-beta-alpha zinc fingers"/>
    <property type="match status" value="5"/>
</dbReference>
<accession>A0A6P8Z5Y4</accession>
<dbReference type="PANTHER" id="PTHR24408">
    <property type="entry name" value="ZINC FINGER PROTEIN"/>
    <property type="match status" value="1"/>
</dbReference>
<dbReference type="SMART" id="SM00355">
    <property type="entry name" value="ZnF_C2H2"/>
    <property type="match status" value="10"/>
</dbReference>
<dbReference type="Gene3D" id="3.30.160.60">
    <property type="entry name" value="Classic Zinc Finger"/>
    <property type="match status" value="10"/>
</dbReference>
<dbReference type="OrthoDB" id="40579at2759"/>
<feature type="domain" description="C2H2-type" evidence="8">
    <location>
        <begin position="437"/>
        <end position="464"/>
    </location>
</feature>
<keyword evidence="2" id="KW-0677">Repeat</keyword>
<dbReference type="FunFam" id="3.30.160.60:FF:000110">
    <property type="entry name" value="Zinc finger protein-like"/>
    <property type="match status" value="1"/>
</dbReference>
<dbReference type="InterPro" id="IPR013087">
    <property type="entry name" value="Znf_C2H2_type"/>
</dbReference>
<evidence type="ECO:0000256" key="5">
    <source>
        <dbReference type="PROSITE-ProRule" id="PRU00042"/>
    </source>
</evidence>
<dbReference type="SMART" id="SM00868">
    <property type="entry name" value="zf-AD"/>
    <property type="match status" value="1"/>
</dbReference>
<keyword evidence="10" id="KW-1185">Reference proteome</keyword>
<feature type="domain" description="C2H2-type" evidence="8">
    <location>
        <begin position="353"/>
        <end position="380"/>
    </location>
</feature>
<evidence type="ECO:0000256" key="4">
    <source>
        <dbReference type="ARBA" id="ARBA00022833"/>
    </source>
</evidence>
<evidence type="ECO:0000259" key="9">
    <source>
        <dbReference type="PROSITE" id="PS51915"/>
    </source>
</evidence>